<dbReference type="Proteomes" id="UP000198280">
    <property type="component" value="Unassembled WGS sequence"/>
</dbReference>
<name>A0A239N4N2_9ACTN</name>
<proteinExistence type="predicted"/>
<dbReference type="EMBL" id="FZOF01000030">
    <property type="protein sequence ID" value="SNT49129.1"/>
    <property type="molecule type" value="Genomic_DNA"/>
</dbReference>
<evidence type="ECO:0000256" key="1">
    <source>
        <dbReference type="SAM" id="Phobius"/>
    </source>
</evidence>
<feature type="transmembrane region" description="Helical" evidence="1">
    <location>
        <begin position="152"/>
        <end position="172"/>
    </location>
</feature>
<keyword evidence="1" id="KW-0472">Membrane</keyword>
<dbReference type="OrthoDB" id="3870305at2"/>
<accession>A0A239N4N2</accession>
<evidence type="ECO:0000313" key="2">
    <source>
        <dbReference type="EMBL" id="SNT49129.1"/>
    </source>
</evidence>
<gene>
    <name evidence="2" type="ORF">SAMN05216252_13075</name>
</gene>
<dbReference type="AlphaFoldDB" id="A0A239N4N2"/>
<evidence type="ECO:0000313" key="3">
    <source>
        <dbReference type="Proteomes" id="UP000198280"/>
    </source>
</evidence>
<feature type="transmembrane region" description="Helical" evidence="1">
    <location>
        <begin position="50"/>
        <end position="69"/>
    </location>
</feature>
<feature type="transmembrane region" description="Helical" evidence="1">
    <location>
        <begin position="20"/>
        <end position="38"/>
    </location>
</feature>
<feature type="transmembrane region" description="Helical" evidence="1">
    <location>
        <begin position="81"/>
        <end position="98"/>
    </location>
</feature>
<keyword evidence="1" id="KW-0812">Transmembrane</keyword>
<keyword evidence="1" id="KW-1133">Transmembrane helix</keyword>
<evidence type="ECO:0008006" key="4">
    <source>
        <dbReference type="Google" id="ProtNLM"/>
    </source>
</evidence>
<organism evidence="2 3">
    <name type="scientific">Actinacidiphila glaucinigra</name>
    <dbReference type="NCBI Taxonomy" id="235986"/>
    <lineage>
        <taxon>Bacteria</taxon>
        <taxon>Bacillati</taxon>
        <taxon>Actinomycetota</taxon>
        <taxon>Actinomycetes</taxon>
        <taxon>Kitasatosporales</taxon>
        <taxon>Streptomycetaceae</taxon>
        <taxon>Actinacidiphila</taxon>
    </lineage>
</organism>
<reference evidence="2 3" key="1">
    <citation type="submission" date="2017-06" db="EMBL/GenBank/DDBJ databases">
        <authorList>
            <person name="Kim H.J."/>
            <person name="Triplett B.A."/>
        </authorList>
    </citation>
    <scope>NUCLEOTIDE SEQUENCE [LARGE SCALE GENOMIC DNA]</scope>
    <source>
        <strain evidence="2 3">CGMCC 4.1858</strain>
    </source>
</reference>
<keyword evidence="3" id="KW-1185">Reference proteome</keyword>
<sequence>MGYVRGFLPWIAFAVVATEADWRFGALAGLVLSAGLVVRERRAGHPVDRFVIEIGSGVFFALLAALAFAAPDSPLEPYDTALSLGWLALTAWGSLAVRRPFTLGIARTTAPPAVWDNPLFLRTNVIITAVWAASFTAGAGLLAVLLAAAPHALAAIVAVKLCGFAVPVVFTARYSRAVTARAKAAAVPAAVAGVTATAPSR</sequence>
<protein>
    <recommendedName>
        <fullName evidence="4">Intracellular septation protein A</fullName>
    </recommendedName>
</protein>
<feature type="transmembrane region" description="Helical" evidence="1">
    <location>
        <begin position="119"/>
        <end position="146"/>
    </location>
</feature>